<comment type="subunit">
    <text evidence="4">Homodimer. Interacts with the ribosome. Binds ribosomal RNA.</text>
</comment>
<dbReference type="Pfam" id="PF01849">
    <property type="entry name" value="NAC"/>
    <property type="match status" value="1"/>
</dbReference>
<dbReference type="SMART" id="SM01407">
    <property type="entry name" value="NAC"/>
    <property type="match status" value="1"/>
</dbReference>
<evidence type="ECO:0000313" key="8">
    <source>
        <dbReference type="Proteomes" id="UP000075398"/>
    </source>
</evidence>
<comment type="caution">
    <text evidence="7">The sequence shown here is derived from an EMBL/GenBank/DDBJ whole genome shotgun (WGS) entry which is preliminary data.</text>
</comment>
<dbReference type="Proteomes" id="UP000075398">
    <property type="component" value="Unassembled WGS sequence"/>
</dbReference>
<organism evidence="7 8">
    <name type="scientific">Candidatus Methanofastidiosum methylothiophilum</name>
    <dbReference type="NCBI Taxonomy" id="1705564"/>
    <lineage>
        <taxon>Archaea</taxon>
        <taxon>Methanobacteriati</taxon>
        <taxon>Methanobacteriota</taxon>
        <taxon>Stenosarchaea group</taxon>
        <taxon>Candidatus Methanofastidiosia</taxon>
        <taxon>Candidatus Methanofastidiosales</taxon>
        <taxon>Candidatus Methanofastidiosaceae</taxon>
        <taxon>Candidatus Methanofastidiosum</taxon>
    </lineage>
</organism>
<dbReference type="GO" id="GO:0015031">
    <property type="term" value="P:protein transport"/>
    <property type="evidence" value="ECO:0007669"/>
    <property type="project" value="UniProtKB-UniRule"/>
</dbReference>
<dbReference type="STRING" id="1705564.APG08_00762"/>
<evidence type="ECO:0000259" key="6">
    <source>
        <dbReference type="PROSITE" id="PS51151"/>
    </source>
</evidence>
<dbReference type="Pfam" id="PF19026">
    <property type="entry name" value="UBA_HYPK"/>
    <property type="match status" value="1"/>
</dbReference>
<feature type="domain" description="NAC-A/B" evidence="6">
    <location>
        <begin position="4"/>
        <end position="71"/>
    </location>
</feature>
<dbReference type="NCBIfam" id="TIGR00264">
    <property type="entry name" value="archaeal-type nascent polypeptide-associated complex protein"/>
    <property type="match status" value="1"/>
</dbReference>
<dbReference type="InterPro" id="IPR044034">
    <property type="entry name" value="NAC-like_UBA"/>
</dbReference>
<protein>
    <recommendedName>
        <fullName evidence="4 5">Nascent polypeptide-associated complex protein</fullName>
    </recommendedName>
</protein>
<dbReference type="Gene3D" id="1.10.8.10">
    <property type="entry name" value="DNA helicase RuvA subunit, C-terminal domain"/>
    <property type="match status" value="1"/>
</dbReference>
<proteinExistence type="inferred from homology"/>
<dbReference type="GO" id="GO:0003723">
    <property type="term" value="F:RNA binding"/>
    <property type="evidence" value="ECO:0007669"/>
    <property type="project" value="UniProtKB-UniRule"/>
</dbReference>
<keyword evidence="2 4" id="KW-0694">RNA-binding</keyword>
<dbReference type="CDD" id="cd14359">
    <property type="entry name" value="UBA_AeNAC"/>
    <property type="match status" value="1"/>
</dbReference>
<reference evidence="7 8" key="1">
    <citation type="journal article" date="2016" name="ISME J.">
        <title>Chasing the elusive Euryarchaeota class WSA2: genomes reveal a uniquely fastidious methyl-reducing methanogen.</title>
        <authorList>
            <person name="Nobu M.K."/>
            <person name="Narihiro T."/>
            <person name="Kuroda K."/>
            <person name="Mei R."/>
            <person name="Liu W.T."/>
        </authorList>
    </citation>
    <scope>NUCLEOTIDE SEQUENCE [LARGE SCALE GENOMIC DNA]</scope>
    <source>
        <strain evidence="7">U1lsi0528_Bin055</strain>
    </source>
</reference>
<evidence type="ECO:0000256" key="1">
    <source>
        <dbReference type="ARBA" id="ARBA00022448"/>
    </source>
</evidence>
<gene>
    <name evidence="4 7" type="primary">nac</name>
    <name evidence="7" type="ORF">AMQ22_02095</name>
</gene>
<evidence type="ECO:0000313" key="7">
    <source>
        <dbReference type="EMBL" id="KYC46616.1"/>
    </source>
</evidence>
<dbReference type="EMBL" id="LNGC01000184">
    <property type="protein sequence ID" value="KYC46616.1"/>
    <property type="molecule type" value="Genomic_DNA"/>
</dbReference>
<dbReference type="AlphaFoldDB" id="A0A150INI8"/>
<sequence length="112" mass="12867">MYPKMDQRKMQKMMKQMGVSTKDIPAEKVIIFTKDKKLIFENPQVTETTMMGQKTYQLAGNYREELKEVEITINDDDIELVVAQTGVDKEKAKNLLVKNKGDIAATILELQK</sequence>
<dbReference type="HAMAP" id="MF_00814">
    <property type="entry name" value="NAC_arch"/>
    <property type="match status" value="1"/>
</dbReference>
<evidence type="ECO:0000256" key="5">
    <source>
        <dbReference type="NCBIfam" id="TIGR00264"/>
    </source>
</evidence>
<dbReference type="InterPro" id="IPR005231">
    <property type="entry name" value="NAC_arc"/>
</dbReference>
<dbReference type="InterPro" id="IPR002715">
    <property type="entry name" value="Nas_poly-pep-assoc_cplx_dom"/>
</dbReference>
<accession>A0A150INI8</accession>
<name>A0A150INI8_9EURY</name>
<dbReference type="InterPro" id="IPR038187">
    <property type="entry name" value="NAC_A/B_dom_sf"/>
</dbReference>
<dbReference type="Gene3D" id="2.20.70.30">
    <property type="entry name" value="Nascent polypeptide-associated complex domain"/>
    <property type="match status" value="1"/>
</dbReference>
<dbReference type="PROSITE" id="PS51151">
    <property type="entry name" value="NAC_AB"/>
    <property type="match status" value="1"/>
</dbReference>
<comment type="function">
    <text evidence="4">Contacts the emerging nascent chain on the ribosome.</text>
</comment>
<evidence type="ECO:0000256" key="3">
    <source>
        <dbReference type="ARBA" id="ARBA00022927"/>
    </source>
</evidence>
<evidence type="ECO:0000256" key="4">
    <source>
        <dbReference type="HAMAP-Rule" id="MF_00814"/>
    </source>
</evidence>
<keyword evidence="3 4" id="KW-0653">Protein transport</keyword>
<evidence type="ECO:0000256" key="2">
    <source>
        <dbReference type="ARBA" id="ARBA00022884"/>
    </source>
</evidence>
<keyword evidence="1 4" id="KW-0813">Transport</keyword>
<comment type="similarity">
    <text evidence="4">Belongs to the NAC-alpha family.</text>
</comment>